<evidence type="ECO:0000256" key="5">
    <source>
        <dbReference type="ARBA" id="ARBA00022970"/>
    </source>
</evidence>
<comment type="caution">
    <text evidence="7">The sequence shown here is derived from an EMBL/GenBank/DDBJ whole genome shotgun (WGS) entry which is preliminary data.</text>
</comment>
<reference evidence="7" key="2">
    <citation type="journal article" date="2021" name="PeerJ">
        <title>Extensive microbial diversity within the chicken gut microbiome revealed by metagenomics and culture.</title>
        <authorList>
            <person name="Gilroy R."/>
            <person name="Ravi A."/>
            <person name="Getino M."/>
            <person name="Pursley I."/>
            <person name="Horton D.L."/>
            <person name="Alikhan N.F."/>
            <person name="Baker D."/>
            <person name="Gharbi K."/>
            <person name="Hall N."/>
            <person name="Watson M."/>
            <person name="Adriaenssens E.M."/>
            <person name="Foster-Nyarko E."/>
            <person name="Jarju S."/>
            <person name="Secka A."/>
            <person name="Antonio M."/>
            <person name="Oren A."/>
            <person name="Chaudhuri R.R."/>
            <person name="La Ragione R."/>
            <person name="Hildebrand F."/>
            <person name="Pallen M.J."/>
        </authorList>
    </citation>
    <scope>NUCLEOTIDE SEQUENCE</scope>
    <source>
        <strain evidence="7">ChiSxjej1B13-7041</strain>
    </source>
</reference>
<dbReference type="InterPro" id="IPR003593">
    <property type="entry name" value="AAA+_ATPase"/>
</dbReference>
<dbReference type="InterPro" id="IPR027417">
    <property type="entry name" value="P-loop_NTPase"/>
</dbReference>
<sequence length="235" mass="25723">MLIVKDIVAGYSKMPAIHGVSFKVEEGQIVAILGSNGAGKTTTLKTVMGILPAMSGSIVYKGESLIGVPSHKMAEKGISMVPEGRHLFPRMSIYDNLMLGAYSVKDKDKIAEKLKTVYEIFPILAERKNQMAGTMSGGEQQMVAIGRALMCDPQLLILDEPSLGIMPKLVDEIFEFVRKINRMGVTIVIIEQNAEKTLAFSDYAYVISEGETVIEGTGQELMKNDQVQKVYLGMD</sequence>
<dbReference type="PROSITE" id="PS50893">
    <property type="entry name" value="ABC_TRANSPORTER_2"/>
    <property type="match status" value="1"/>
</dbReference>
<organism evidence="7 8">
    <name type="scientific">Candidatus Egerieimonas intestinavium</name>
    <dbReference type="NCBI Taxonomy" id="2840777"/>
    <lineage>
        <taxon>Bacteria</taxon>
        <taxon>Bacillati</taxon>
        <taxon>Bacillota</taxon>
        <taxon>Clostridia</taxon>
        <taxon>Lachnospirales</taxon>
        <taxon>Lachnospiraceae</taxon>
        <taxon>Lachnospiraceae incertae sedis</taxon>
        <taxon>Candidatus Egerieimonas</taxon>
    </lineage>
</organism>
<evidence type="ECO:0000256" key="2">
    <source>
        <dbReference type="ARBA" id="ARBA00022448"/>
    </source>
</evidence>
<comment type="similarity">
    <text evidence="1">Belongs to the ABC transporter superfamily.</text>
</comment>
<dbReference type="SMART" id="SM00382">
    <property type="entry name" value="AAA"/>
    <property type="match status" value="1"/>
</dbReference>
<dbReference type="InterPro" id="IPR052156">
    <property type="entry name" value="BCAA_Transport_ATP-bd_LivF"/>
</dbReference>
<dbReference type="GO" id="GO:0016887">
    <property type="term" value="F:ATP hydrolysis activity"/>
    <property type="evidence" value="ECO:0007669"/>
    <property type="project" value="InterPro"/>
</dbReference>
<dbReference type="PANTHER" id="PTHR43820:SF4">
    <property type="entry name" value="HIGH-AFFINITY BRANCHED-CHAIN AMINO ACID TRANSPORT ATP-BINDING PROTEIN LIVF"/>
    <property type="match status" value="1"/>
</dbReference>
<keyword evidence="5" id="KW-0029">Amino-acid transport</keyword>
<keyword evidence="2" id="KW-0813">Transport</keyword>
<dbReference type="InterPro" id="IPR017871">
    <property type="entry name" value="ABC_transporter-like_CS"/>
</dbReference>
<dbReference type="Gene3D" id="3.40.50.300">
    <property type="entry name" value="P-loop containing nucleotide triphosphate hydrolases"/>
    <property type="match status" value="1"/>
</dbReference>
<dbReference type="SUPFAM" id="SSF52540">
    <property type="entry name" value="P-loop containing nucleoside triphosphate hydrolases"/>
    <property type="match status" value="1"/>
</dbReference>
<keyword evidence="3" id="KW-0547">Nucleotide-binding</keyword>
<evidence type="ECO:0000256" key="4">
    <source>
        <dbReference type="ARBA" id="ARBA00022840"/>
    </source>
</evidence>
<dbReference type="CDD" id="cd03224">
    <property type="entry name" value="ABC_TM1139_LivF_branched"/>
    <property type="match status" value="1"/>
</dbReference>
<dbReference type="EMBL" id="DVHU01000036">
    <property type="protein sequence ID" value="HIR92612.1"/>
    <property type="molecule type" value="Genomic_DNA"/>
</dbReference>
<evidence type="ECO:0000256" key="3">
    <source>
        <dbReference type="ARBA" id="ARBA00022741"/>
    </source>
</evidence>
<evidence type="ECO:0000259" key="6">
    <source>
        <dbReference type="PROSITE" id="PS50893"/>
    </source>
</evidence>
<name>A0A9D1EIH7_9FIRM</name>
<dbReference type="Proteomes" id="UP000886841">
    <property type="component" value="Unassembled WGS sequence"/>
</dbReference>
<accession>A0A9D1EIH7</accession>
<dbReference type="GO" id="GO:0015658">
    <property type="term" value="F:branched-chain amino acid transmembrane transporter activity"/>
    <property type="evidence" value="ECO:0007669"/>
    <property type="project" value="TreeGrafter"/>
</dbReference>
<protein>
    <submittedName>
        <fullName evidence="7">ABC transporter ATP-binding protein</fullName>
    </submittedName>
</protein>
<dbReference type="PANTHER" id="PTHR43820">
    <property type="entry name" value="HIGH-AFFINITY BRANCHED-CHAIN AMINO ACID TRANSPORT ATP-BINDING PROTEIN LIVF"/>
    <property type="match status" value="1"/>
</dbReference>
<evidence type="ECO:0000256" key="1">
    <source>
        <dbReference type="ARBA" id="ARBA00005417"/>
    </source>
</evidence>
<reference evidence="7" key="1">
    <citation type="submission" date="2020-10" db="EMBL/GenBank/DDBJ databases">
        <authorList>
            <person name="Gilroy R."/>
        </authorList>
    </citation>
    <scope>NUCLEOTIDE SEQUENCE</scope>
    <source>
        <strain evidence="7">ChiSxjej1B13-7041</strain>
    </source>
</reference>
<proteinExistence type="inferred from homology"/>
<dbReference type="InterPro" id="IPR003439">
    <property type="entry name" value="ABC_transporter-like_ATP-bd"/>
</dbReference>
<dbReference type="Pfam" id="PF00005">
    <property type="entry name" value="ABC_tran"/>
    <property type="match status" value="1"/>
</dbReference>
<keyword evidence="4 7" id="KW-0067">ATP-binding</keyword>
<dbReference type="AlphaFoldDB" id="A0A9D1EIH7"/>
<dbReference type="GO" id="GO:0015807">
    <property type="term" value="P:L-amino acid transport"/>
    <property type="evidence" value="ECO:0007669"/>
    <property type="project" value="TreeGrafter"/>
</dbReference>
<feature type="domain" description="ABC transporter" evidence="6">
    <location>
        <begin position="2"/>
        <end position="234"/>
    </location>
</feature>
<gene>
    <name evidence="7" type="ORF">IAB98_04235</name>
</gene>
<evidence type="ECO:0000313" key="7">
    <source>
        <dbReference type="EMBL" id="HIR92612.1"/>
    </source>
</evidence>
<dbReference type="GO" id="GO:0005524">
    <property type="term" value="F:ATP binding"/>
    <property type="evidence" value="ECO:0007669"/>
    <property type="project" value="UniProtKB-KW"/>
</dbReference>
<evidence type="ECO:0000313" key="8">
    <source>
        <dbReference type="Proteomes" id="UP000886841"/>
    </source>
</evidence>
<dbReference type="PROSITE" id="PS00211">
    <property type="entry name" value="ABC_TRANSPORTER_1"/>
    <property type="match status" value="1"/>
</dbReference>